<name>A0A518BZL8_9BACT</name>
<protein>
    <recommendedName>
        <fullName evidence="4">S1/P1 Nuclease</fullName>
    </recommendedName>
</protein>
<keyword evidence="1" id="KW-0732">Signal</keyword>
<evidence type="ECO:0000313" key="3">
    <source>
        <dbReference type="Proteomes" id="UP000320386"/>
    </source>
</evidence>
<dbReference type="SUPFAM" id="SSF48537">
    <property type="entry name" value="Phospholipase C/P1 nuclease"/>
    <property type="match status" value="1"/>
</dbReference>
<organism evidence="2 3">
    <name type="scientific">Mucisphaera calidilacus</name>
    <dbReference type="NCBI Taxonomy" id="2527982"/>
    <lineage>
        <taxon>Bacteria</taxon>
        <taxon>Pseudomonadati</taxon>
        <taxon>Planctomycetota</taxon>
        <taxon>Phycisphaerae</taxon>
        <taxon>Phycisphaerales</taxon>
        <taxon>Phycisphaeraceae</taxon>
        <taxon>Mucisphaera</taxon>
    </lineage>
</organism>
<proteinExistence type="predicted"/>
<feature type="signal peptide" evidence="1">
    <location>
        <begin position="1"/>
        <end position="23"/>
    </location>
</feature>
<dbReference type="AlphaFoldDB" id="A0A518BZL8"/>
<dbReference type="Proteomes" id="UP000320386">
    <property type="component" value="Chromosome"/>
</dbReference>
<accession>A0A518BZL8</accession>
<dbReference type="GO" id="GO:0016788">
    <property type="term" value="F:hydrolase activity, acting on ester bonds"/>
    <property type="evidence" value="ECO:0007669"/>
    <property type="project" value="InterPro"/>
</dbReference>
<dbReference type="OrthoDB" id="257966at2"/>
<dbReference type="RefSeq" id="WP_145446584.1">
    <property type="nucleotide sequence ID" value="NZ_CP036280.1"/>
</dbReference>
<sequence precursor="true">MRRFLTALLVVLTLACPSAGWHSEGHLVITRLALTSLPEDVPAFFREATQAIAEGSVDPDLFKNRGIPHLTSAEAPEHYFHVEALPGLALPATRSEWLAYCQEHGIEVRDAGMLPYAIMEHTERLTIAFAEHRRRPDAETVRQRAIVYAGLLAHYTADLGMPLHCTEHYNGRKQPAGRSPRSGIHARVDALAGKVPGALLTADPLEAPFAAQNLPLALLRELRLSHRRVDWAYKLEAKFPGVGDRALDDPEVVRFSVDCVRHSAHVTASMYLTAWRNSETIRLPRWLEGSIPSQ</sequence>
<evidence type="ECO:0008006" key="4">
    <source>
        <dbReference type="Google" id="ProtNLM"/>
    </source>
</evidence>
<dbReference type="KEGG" id="mcad:Pan265_22830"/>
<keyword evidence="3" id="KW-1185">Reference proteome</keyword>
<feature type="chain" id="PRO_5021897554" description="S1/P1 Nuclease" evidence="1">
    <location>
        <begin position="24"/>
        <end position="294"/>
    </location>
</feature>
<evidence type="ECO:0000313" key="2">
    <source>
        <dbReference type="EMBL" id="QDU72418.1"/>
    </source>
</evidence>
<dbReference type="EMBL" id="CP036280">
    <property type="protein sequence ID" value="QDU72418.1"/>
    <property type="molecule type" value="Genomic_DNA"/>
</dbReference>
<evidence type="ECO:0000256" key="1">
    <source>
        <dbReference type="SAM" id="SignalP"/>
    </source>
</evidence>
<dbReference type="InterPro" id="IPR008947">
    <property type="entry name" value="PLipase_C/P1_nuclease_dom_sf"/>
</dbReference>
<reference evidence="2 3" key="1">
    <citation type="submission" date="2019-02" db="EMBL/GenBank/DDBJ databases">
        <title>Deep-cultivation of Planctomycetes and their phenomic and genomic characterization uncovers novel biology.</title>
        <authorList>
            <person name="Wiegand S."/>
            <person name="Jogler M."/>
            <person name="Boedeker C."/>
            <person name="Pinto D."/>
            <person name="Vollmers J."/>
            <person name="Rivas-Marin E."/>
            <person name="Kohn T."/>
            <person name="Peeters S.H."/>
            <person name="Heuer A."/>
            <person name="Rast P."/>
            <person name="Oberbeckmann S."/>
            <person name="Bunk B."/>
            <person name="Jeske O."/>
            <person name="Meyerdierks A."/>
            <person name="Storesund J.E."/>
            <person name="Kallscheuer N."/>
            <person name="Luecker S."/>
            <person name="Lage O.M."/>
            <person name="Pohl T."/>
            <person name="Merkel B.J."/>
            <person name="Hornburger P."/>
            <person name="Mueller R.-W."/>
            <person name="Bruemmer F."/>
            <person name="Labrenz M."/>
            <person name="Spormann A.M."/>
            <person name="Op den Camp H."/>
            <person name="Overmann J."/>
            <person name="Amann R."/>
            <person name="Jetten M.S.M."/>
            <person name="Mascher T."/>
            <person name="Medema M.H."/>
            <person name="Devos D.P."/>
            <person name="Kaster A.-K."/>
            <person name="Ovreas L."/>
            <person name="Rohde M."/>
            <person name="Galperin M.Y."/>
            <person name="Jogler C."/>
        </authorList>
    </citation>
    <scope>NUCLEOTIDE SEQUENCE [LARGE SCALE GENOMIC DNA]</scope>
    <source>
        <strain evidence="2 3">Pan265</strain>
    </source>
</reference>
<dbReference type="Gene3D" id="1.10.575.10">
    <property type="entry name" value="P1 Nuclease"/>
    <property type="match status" value="1"/>
</dbReference>
<dbReference type="PROSITE" id="PS51257">
    <property type="entry name" value="PROKAR_LIPOPROTEIN"/>
    <property type="match status" value="1"/>
</dbReference>
<gene>
    <name evidence="2" type="ORF">Pan265_22830</name>
</gene>